<protein>
    <submittedName>
        <fullName evidence="1">DUF1766-domain-containing protein</fullName>
    </submittedName>
</protein>
<reference evidence="2" key="1">
    <citation type="journal article" date="2018" name="Nat. Microbiol.">
        <title>Leveraging single-cell genomics to expand the fungal tree of life.</title>
        <authorList>
            <person name="Ahrendt S.R."/>
            <person name="Quandt C.A."/>
            <person name="Ciobanu D."/>
            <person name="Clum A."/>
            <person name="Salamov A."/>
            <person name="Andreopoulos B."/>
            <person name="Cheng J.F."/>
            <person name="Woyke T."/>
            <person name="Pelin A."/>
            <person name="Henrissat B."/>
            <person name="Reynolds N.K."/>
            <person name="Benny G.L."/>
            <person name="Smith M.E."/>
            <person name="James T.Y."/>
            <person name="Grigoriev I.V."/>
        </authorList>
    </citation>
    <scope>NUCLEOTIDE SEQUENCE [LARGE SCALE GENOMIC DNA]</scope>
    <source>
        <strain evidence="2">Baker2002</strain>
    </source>
</reference>
<evidence type="ECO:0000313" key="1">
    <source>
        <dbReference type="EMBL" id="RKP31403.1"/>
    </source>
</evidence>
<name>A0A4P9ZF08_9ASCO</name>
<keyword evidence="2" id="KW-1185">Reference proteome</keyword>
<dbReference type="PANTHER" id="PTHR28094">
    <property type="entry name" value="MEIOTICALLY UP-REGULATED GENE 113 PROTEIN"/>
    <property type="match status" value="1"/>
</dbReference>
<dbReference type="PANTHER" id="PTHR28094:SF1">
    <property type="entry name" value="MEIOTICALLY UP-REGULATED GENE 113 PROTEIN"/>
    <property type="match status" value="1"/>
</dbReference>
<dbReference type="InterPro" id="IPR053006">
    <property type="entry name" value="Meiosis_regulatory"/>
</dbReference>
<dbReference type="OrthoDB" id="4074785at2759"/>
<dbReference type="AlphaFoldDB" id="A0A4P9ZF08"/>
<proteinExistence type="predicted"/>
<sequence length="274" mass="31142">MANECLGKNKKGYKCSRKVANGEWCVYHQSQRPTSRVVANPKSNGSKTASKWQTHSGSKLVGCKYDTPVIHAAYTGKPGYIYVYTHSSFLSKEGNGWVQVRNLTNNKHLMNKWVDVDMKHLKTILIKVGMTTKTPAVRILQWEEKCKHKLACLYPGSHNLRDNGLLGAFKRLSLLKSEPKLKTYVSAFKGFWAPRDILLAEKKIHALLKGRYGRGEIHCTECSDKPQQGKSRCFWPFSKSSEPAPHNIHNEWFPVPKEDIAMIFQLIDSICSTY</sequence>
<dbReference type="Proteomes" id="UP000268321">
    <property type="component" value="Unassembled WGS sequence"/>
</dbReference>
<organism evidence="1 2">
    <name type="scientific">Metschnikowia bicuspidata</name>
    <dbReference type="NCBI Taxonomy" id="27322"/>
    <lineage>
        <taxon>Eukaryota</taxon>
        <taxon>Fungi</taxon>
        <taxon>Dikarya</taxon>
        <taxon>Ascomycota</taxon>
        <taxon>Saccharomycotina</taxon>
        <taxon>Pichiomycetes</taxon>
        <taxon>Metschnikowiaceae</taxon>
        <taxon>Metschnikowia</taxon>
    </lineage>
</organism>
<dbReference type="EMBL" id="ML004442">
    <property type="protein sequence ID" value="RKP31403.1"/>
    <property type="molecule type" value="Genomic_DNA"/>
</dbReference>
<accession>A0A4P9ZF08</accession>
<gene>
    <name evidence="1" type="ORF">METBISCDRAFT_14196</name>
</gene>
<evidence type="ECO:0000313" key="2">
    <source>
        <dbReference type="Proteomes" id="UP000268321"/>
    </source>
</evidence>